<evidence type="ECO:0000256" key="7">
    <source>
        <dbReference type="ARBA" id="ARBA00023180"/>
    </source>
</evidence>
<feature type="transmembrane region" description="Helical" evidence="8">
    <location>
        <begin position="696"/>
        <end position="720"/>
    </location>
</feature>
<dbReference type="GO" id="GO:0043005">
    <property type="term" value="C:neuron projection"/>
    <property type="evidence" value="ECO:0007669"/>
    <property type="project" value="Ensembl"/>
</dbReference>
<dbReference type="InterPro" id="IPR032394">
    <property type="entry name" value="Anoct_dimer"/>
</dbReference>
<dbReference type="PANTHER" id="PTHR12308">
    <property type="entry name" value="ANOCTAMIN"/>
    <property type="match status" value="1"/>
</dbReference>
<feature type="transmembrane region" description="Helical" evidence="8">
    <location>
        <begin position="472"/>
        <end position="491"/>
    </location>
</feature>
<dbReference type="GO" id="GO:0097730">
    <property type="term" value="C:non-motile cilium"/>
    <property type="evidence" value="ECO:0007669"/>
    <property type="project" value="Ensembl"/>
</dbReference>
<feature type="domain" description="Anoctamin transmembrane" evidence="9">
    <location>
        <begin position="286"/>
        <end position="838"/>
    </location>
</feature>
<dbReference type="InterPro" id="IPR007632">
    <property type="entry name" value="Anoctamin"/>
</dbReference>
<gene>
    <name evidence="11" type="primary">ANO2</name>
</gene>
<evidence type="ECO:0000256" key="2">
    <source>
        <dbReference type="ARBA" id="ARBA00009671"/>
    </source>
</evidence>
<keyword evidence="7" id="KW-0325">Glycoprotein</keyword>
<feature type="domain" description="Anoctamin dimerisation" evidence="10">
    <location>
        <begin position="60"/>
        <end position="249"/>
    </location>
</feature>
<evidence type="ECO:0000256" key="3">
    <source>
        <dbReference type="ARBA" id="ARBA00022475"/>
    </source>
</evidence>
<feature type="transmembrane region" description="Helical" evidence="8">
    <location>
        <begin position="518"/>
        <end position="539"/>
    </location>
</feature>
<feature type="transmembrane region" description="Helical" evidence="8">
    <location>
        <begin position="428"/>
        <end position="452"/>
    </location>
</feature>
<dbReference type="GO" id="GO:0005654">
    <property type="term" value="C:nucleoplasm"/>
    <property type="evidence" value="ECO:0007669"/>
    <property type="project" value="Ensembl"/>
</dbReference>
<accession>A0A8B9I6P0</accession>
<evidence type="ECO:0000256" key="4">
    <source>
        <dbReference type="ARBA" id="ARBA00022692"/>
    </source>
</evidence>
<dbReference type="Pfam" id="PF04547">
    <property type="entry name" value="Anoctamin"/>
    <property type="match status" value="1"/>
</dbReference>
<feature type="transmembrane region" description="Helical" evidence="8">
    <location>
        <begin position="645"/>
        <end position="668"/>
    </location>
</feature>
<proteinExistence type="inferred from homology"/>
<evidence type="ECO:0000256" key="8">
    <source>
        <dbReference type="RuleBase" id="RU280814"/>
    </source>
</evidence>
<evidence type="ECO:0000259" key="9">
    <source>
        <dbReference type="Pfam" id="PF04547"/>
    </source>
</evidence>
<feature type="transmembrane region" description="Helical" evidence="8">
    <location>
        <begin position="374"/>
        <end position="390"/>
    </location>
</feature>
<sequence length="903" mass="104053">IGLEQDEQNMMHFSSTLGLASPWTLGFSIHNTHVFPFQIINNYLDGTQRGAVDSVSGMHFRGSKRKVDYVLAYHYRKRLAQHQQGTSPPEPMNRADSMAVFSNGETRKGHLELQPDSGQHIPQEPLGAQVIELGPLDALEEEKRLQREEYEHNLVAAGLEIEKDAENKSQGLSFVRIHAPWQVLSREAELHKIKMPTKKMYAIKEEGGILKKLNEIWCKLTEPLQPQVPQENTKMKSLSYPFSREKMYFTLIANNVYDAAYPLHDLLYQEWARYGVFYKFQPIDLIRKYFGEKIGLYFAWLGLYTEFLIPSSVVGIFVFLYGCITIESDIPSKEMCDQRNAFTMCPLCDKFCDYWNLSSACATARASHLFDNPATVFFSIFMALWATMFLEQWKRLQMRLSYFWDLTGLEEEEDEKDKLTWNDRIPGYAANCGLIFFMIMLTFSAVFGVIVYRITTAAALSFSTNETTRSNIRVTVTATAVIINLIVILILDEIYGAVAKWLTEIEVPKTEKAFEERLILKAFLLKFVNSYAPIFYVAFFKGRFVGRPGHYVYVFDGYRMEECAPGGCLMELCIQLSIIMLGKQLIQNNLFEIGIPKLKKLFRKLKDGRTEPKEMNTNQSKDPQQWDLDYSLEPFTGLTPEYMEMIIQFGFVTLFVASFPLAPLFALLNNIIEVRLDAKKFVTELRRPDTVRAKDIGIWYNILSGIGKLSVIINAFVIAVTSDFIPRLMYQYAYSQNGTMHGFVNHTLSYFNVSHLKAGTQPENSPFAQDILFCRFKDYREPPWSPNQYEFSKQYWAVLSARLAFVILFQNLVMFLSVLVDWMIPDIPKDISEQIKKEKSVLVDFFLKEEHEKLKLIESFITRDKHKHKSGTKDQRSRAASFCQFNQSQKGSVASFSSQHTEV</sequence>
<protein>
    <recommendedName>
        <fullName evidence="8">Anoctamin</fullName>
    </recommendedName>
</protein>
<dbReference type="Ensembl" id="ENSABRT00000019179.1">
    <property type="protein sequence ID" value="ENSABRP00000013436.1"/>
    <property type="gene ID" value="ENSABRG00000011928.1"/>
</dbReference>
<feature type="transmembrane region" description="Helical" evidence="8">
    <location>
        <begin position="795"/>
        <end position="820"/>
    </location>
</feature>
<dbReference type="GO" id="GO:0098978">
    <property type="term" value="C:glutamatergic synapse"/>
    <property type="evidence" value="ECO:0007669"/>
    <property type="project" value="Ensembl"/>
</dbReference>
<evidence type="ECO:0000256" key="5">
    <source>
        <dbReference type="ARBA" id="ARBA00022989"/>
    </source>
</evidence>
<keyword evidence="3" id="KW-1003">Cell membrane</keyword>
<dbReference type="PANTHER" id="PTHR12308:SF20">
    <property type="entry name" value="ANOCTAMIN-2"/>
    <property type="match status" value="1"/>
</dbReference>
<keyword evidence="6 8" id="KW-0472">Membrane</keyword>
<dbReference type="GO" id="GO:0051649">
    <property type="term" value="P:establishment of localization in cell"/>
    <property type="evidence" value="ECO:0007669"/>
    <property type="project" value="Ensembl"/>
</dbReference>
<keyword evidence="5 8" id="KW-1133">Transmembrane helix</keyword>
<dbReference type="Proteomes" id="UP000694426">
    <property type="component" value="Unplaced"/>
</dbReference>
<comment type="similarity">
    <text evidence="2 8">Belongs to the anoctamin family.</text>
</comment>
<reference evidence="11" key="1">
    <citation type="submission" date="2025-08" db="UniProtKB">
        <authorList>
            <consortium name="Ensembl"/>
        </authorList>
    </citation>
    <scope>IDENTIFICATION</scope>
</reference>
<organism evidence="11 12">
    <name type="scientific">Anser brachyrhynchus</name>
    <name type="common">Pink-footed goose</name>
    <dbReference type="NCBI Taxonomy" id="132585"/>
    <lineage>
        <taxon>Eukaryota</taxon>
        <taxon>Metazoa</taxon>
        <taxon>Chordata</taxon>
        <taxon>Craniata</taxon>
        <taxon>Vertebrata</taxon>
        <taxon>Euteleostomi</taxon>
        <taxon>Archelosauria</taxon>
        <taxon>Archosauria</taxon>
        <taxon>Dinosauria</taxon>
        <taxon>Saurischia</taxon>
        <taxon>Theropoda</taxon>
        <taxon>Coelurosauria</taxon>
        <taxon>Aves</taxon>
        <taxon>Neognathae</taxon>
        <taxon>Galloanserae</taxon>
        <taxon>Anseriformes</taxon>
        <taxon>Anatidae</taxon>
        <taxon>Anserinae</taxon>
        <taxon>Anser</taxon>
    </lineage>
</organism>
<evidence type="ECO:0000259" key="10">
    <source>
        <dbReference type="Pfam" id="PF16178"/>
    </source>
</evidence>
<evidence type="ECO:0000256" key="1">
    <source>
        <dbReference type="ARBA" id="ARBA00004651"/>
    </source>
</evidence>
<dbReference type="GeneTree" id="ENSGT00940000155840"/>
<comment type="subcellular location">
    <subcellularLocation>
        <location evidence="1">Cell membrane</location>
        <topology evidence="1">Multi-pass membrane protein</topology>
    </subcellularLocation>
    <subcellularLocation>
        <location evidence="8">Membrane</location>
        <topology evidence="8">Multi-pass membrane protein</topology>
    </subcellularLocation>
</comment>
<dbReference type="GO" id="GO:0046983">
    <property type="term" value="F:protein dimerization activity"/>
    <property type="evidence" value="ECO:0007669"/>
    <property type="project" value="InterPro"/>
</dbReference>
<keyword evidence="4 8" id="KW-0812">Transmembrane</keyword>
<feature type="transmembrane region" description="Helical" evidence="8">
    <location>
        <begin position="297"/>
        <end position="321"/>
    </location>
</feature>
<evidence type="ECO:0000313" key="11">
    <source>
        <dbReference type="Ensembl" id="ENSABRP00000013436.1"/>
    </source>
</evidence>
<dbReference type="Pfam" id="PF16178">
    <property type="entry name" value="Anoct_dimer"/>
    <property type="match status" value="1"/>
</dbReference>
<evidence type="ECO:0000256" key="6">
    <source>
        <dbReference type="ARBA" id="ARBA00023136"/>
    </source>
</evidence>
<dbReference type="InterPro" id="IPR049452">
    <property type="entry name" value="Anoctamin_TM"/>
</dbReference>
<dbReference type="GO" id="GO:0042802">
    <property type="term" value="F:identical protein binding"/>
    <property type="evidence" value="ECO:0007669"/>
    <property type="project" value="Ensembl"/>
</dbReference>
<keyword evidence="12" id="KW-1185">Reference proteome</keyword>
<dbReference type="GO" id="GO:0005229">
    <property type="term" value="F:intracellularly calcium-gated chloride channel activity"/>
    <property type="evidence" value="ECO:0007669"/>
    <property type="project" value="Ensembl"/>
</dbReference>
<evidence type="ECO:0000313" key="12">
    <source>
        <dbReference type="Proteomes" id="UP000694426"/>
    </source>
</evidence>
<name>A0A8B9I6P0_9AVES</name>
<dbReference type="GO" id="GO:0042734">
    <property type="term" value="C:presynaptic membrane"/>
    <property type="evidence" value="ECO:0007669"/>
    <property type="project" value="Ensembl"/>
</dbReference>
<reference evidence="11" key="2">
    <citation type="submission" date="2025-09" db="UniProtKB">
        <authorList>
            <consortium name="Ensembl"/>
        </authorList>
    </citation>
    <scope>IDENTIFICATION</scope>
</reference>
<dbReference type="AlphaFoldDB" id="A0A8B9I6P0"/>